<name>A0ABV4T606_9EURY</name>
<dbReference type="Proteomes" id="UP001571980">
    <property type="component" value="Unassembled WGS sequence"/>
</dbReference>
<protein>
    <submittedName>
        <fullName evidence="1">Uncharacterized protein</fullName>
    </submittedName>
</protein>
<evidence type="ECO:0000313" key="2">
    <source>
        <dbReference type="Proteomes" id="UP001571980"/>
    </source>
</evidence>
<comment type="caution">
    <text evidence="1">The sequence shown here is derived from an EMBL/GenBank/DDBJ whole genome shotgun (WGS) entry which is preliminary data.</text>
</comment>
<keyword evidence="2" id="KW-1185">Reference proteome</keyword>
<dbReference type="EMBL" id="JARRIG010000007">
    <property type="protein sequence ID" value="MFA4805265.1"/>
    <property type="molecule type" value="Genomic_DNA"/>
</dbReference>
<reference evidence="1 2" key="1">
    <citation type="submission" date="2023-03" db="EMBL/GenBank/DDBJ databases">
        <title>Speciation in Pyrococcus: adaptation to high temperature as a mechanism.</title>
        <authorList>
            <person name="Gu J."/>
        </authorList>
    </citation>
    <scope>NUCLEOTIDE SEQUENCE [LARGE SCALE GENOMIC DNA]</scope>
    <source>
        <strain evidence="1 2">LMOA34</strain>
    </source>
</reference>
<sequence>MYRREKRPHGEGKHDKILAIVEKWKPRLMDAVVFKALSDLGLDFPHPHFNRNGTLIIPITYLSPPEKKIIGSTTRGRGYKGYSFYAITLEDAAINKLDRSFPYLLRQERTPKDEALEYFYDVMREFARELVRATGRREFRGRELPKEAKGAILLAGGERTIVENRRVLYRIEGV</sequence>
<evidence type="ECO:0000313" key="1">
    <source>
        <dbReference type="EMBL" id="MFA4805265.1"/>
    </source>
</evidence>
<organism evidence="1 2">
    <name type="scientific">Pyrococcus kukulkanii</name>
    <dbReference type="NCBI Taxonomy" id="1609559"/>
    <lineage>
        <taxon>Archaea</taxon>
        <taxon>Methanobacteriati</taxon>
        <taxon>Methanobacteriota</taxon>
        <taxon>Thermococci</taxon>
        <taxon>Thermococcales</taxon>
        <taxon>Thermococcaceae</taxon>
        <taxon>Pyrococcus</taxon>
    </lineage>
</organism>
<accession>A0ABV4T606</accession>
<gene>
    <name evidence="1" type="ORF">P8X34_11055</name>
</gene>
<proteinExistence type="predicted"/>
<dbReference type="RefSeq" id="WP_372824757.1">
    <property type="nucleotide sequence ID" value="NZ_JARRIG010000007.1"/>
</dbReference>